<dbReference type="AlphaFoldDB" id="A0A9X4BJY9"/>
<proteinExistence type="predicted"/>
<dbReference type="Proteomes" id="UP001139971">
    <property type="component" value="Unassembled WGS sequence"/>
</dbReference>
<accession>A0A9X4BJY9</accession>
<dbReference type="EMBL" id="JAOVZO020000014">
    <property type="protein sequence ID" value="MDC8012659.1"/>
    <property type="molecule type" value="Genomic_DNA"/>
</dbReference>
<sequence length="107" mass="11799">MDHQTLVPVTLFLCITYAVKLLIDARVRVLLLRSAPSDMEIGNLLRLEEQRTRQASLRTGITLVTIALGFGLIELFSIREITPGAIAMLAAATGLGNLAFYFLARRL</sequence>
<dbReference type="RefSeq" id="WP_263545007.1">
    <property type="nucleotide sequence ID" value="NZ_JAOVZO020000014.1"/>
</dbReference>
<keyword evidence="1" id="KW-0472">Membrane</keyword>
<comment type="caution">
    <text evidence="2">The sequence shown here is derived from an EMBL/GenBank/DDBJ whole genome shotgun (WGS) entry which is preliminary data.</text>
</comment>
<organism evidence="2 3">
    <name type="scientific">Tahibacter soli</name>
    <dbReference type="NCBI Taxonomy" id="2983605"/>
    <lineage>
        <taxon>Bacteria</taxon>
        <taxon>Pseudomonadati</taxon>
        <taxon>Pseudomonadota</taxon>
        <taxon>Gammaproteobacteria</taxon>
        <taxon>Lysobacterales</taxon>
        <taxon>Rhodanobacteraceae</taxon>
        <taxon>Tahibacter</taxon>
    </lineage>
</organism>
<evidence type="ECO:0000313" key="2">
    <source>
        <dbReference type="EMBL" id="MDC8012659.1"/>
    </source>
</evidence>
<reference evidence="2" key="1">
    <citation type="submission" date="2023-02" db="EMBL/GenBank/DDBJ databases">
        <title>Tahibacter soli sp. nov. isolated from soil.</title>
        <authorList>
            <person name="Baek J.H."/>
            <person name="Lee J.K."/>
            <person name="Choi D.G."/>
            <person name="Jeon C.O."/>
        </authorList>
    </citation>
    <scope>NUCLEOTIDE SEQUENCE</scope>
    <source>
        <strain evidence="2">BL</strain>
    </source>
</reference>
<keyword evidence="1" id="KW-1133">Transmembrane helix</keyword>
<feature type="transmembrane region" description="Helical" evidence="1">
    <location>
        <begin position="84"/>
        <end position="104"/>
    </location>
</feature>
<name>A0A9X4BJY9_9GAMM</name>
<gene>
    <name evidence="2" type="ORF">OD750_008870</name>
</gene>
<feature type="transmembrane region" description="Helical" evidence="1">
    <location>
        <begin position="6"/>
        <end position="23"/>
    </location>
</feature>
<feature type="transmembrane region" description="Helical" evidence="1">
    <location>
        <begin position="55"/>
        <end position="78"/>
    </location>
</feature>
<evidence type="ECO:0000256" key="1">
    <source>
        <dbReference type="SAM" id="Phobius"/>
    </source>
</evidence>
<evidence type="ECO:0000313" key="3">
    <source>
        <dbReference type="Proteomes" id="UP001139971"/>
    </source>
</evidence>
<protein>
    <submittedName>
        <fullName evidence="2">Uncharacterized protein</fullName>
    </submittedName>
</protein>
<keyword evidence="3" id="KW-1185">Reference proteome</keyword>
<keyword evidence="1" id="KW-0812">Transmembrane</keyword>